<dbReference type="InterPro" id="IPR051906">
    <property type="entry name" value="TolC-like"/>
</dbReference>
<name>A0A212LVM5_9FIRM</name>
<dbReference type="InterPro" id="IPR003423">
    <property type="entry name" value="OMP_efflux"/>
</dbReference>
<feature type="compositionally biased region" description="Polar residues" evidence="9">
    <location>
        <begin position="69"/>
        <end position="81"/>
    </location>
</feature>
<dbReference type="PIRSF" id="PIRSF001892">
    <property type="entry name" value="CyaE"/>
    <property type="match status" value="1"/>
</dbReference>
<feature type="signal peptide" evidence="10">
    <location>
        <begin position="1"/>
        <end position="25"/>
    </location>
</feature>
<feature type="chain" id="PRO_5013210924" evidence="10">
    <location>
        <begin position="26"/>
        <end position="423"/>
    </location>
</feature>
<dbReference type="Gene3D" id="1.20.1600.10">
    <property type="entry name" value="Outer membrane efflux proteins (OEP)"/>
    <property type="match status" value="1"/>
</dbReference>
<evidence type="ECO:0000256" key="1">
    <source>
        <dbReference type="ARBA" id="ARBA00004442"/>
    </source>
</evidence>
<evidence type="ECO:0000256" key="8">
    <source>
        <dbReference type="SAM" id="Coils"/>
    </source>
</evidence>
<gene>
    <name evidence="11" type="ORF">KL86SPO_40158</name>
</gene>
<comment type="similarity">
    <text evidence="2">Belongs to the outer membrane factor (OMF) (TC 1.B.17) family.</text>
</comment>
<dbReference type="GO" id="GO:0009279">
    <property type="term" value="C:cell outer membrane"/>
    <property type="evidence" value="ECO:0007669"/>
    <property type="project" value="UniProtKB-SubCell"/>
</dbReference>
<evidence type="ECO:0000256" key="9">
    <source>
        <dbReference type="SAM" id="MobiDB-lite"/>
    </source>
</evidence>
<dbReference type="RefSeq" id="WP_288184635.1">
    <property type="nucleotide sequence ID" value="NZ_LT608335.1"/>
</dbReference>
<dbReference type="EMBL" id="FMJE01000004">
    <property type="protein sequence ID" value="SCM81674.1"/>
    <property type="molecule type" value="Genomic_DNA"/>
</dbReference>
<evidence type="ECO:0000256" key="4">
    <source>
        <dbReference type="ARBA" id="ARBA00022452"/>
    </source>
</evidence>
<keyword evidence="7" id="KW-0998">Cell outer membrane</keyword>
<evidence type="ECO:0000256" key="10">
    <source>
        <dbReference type="SAM" id="SignalP"/>
    </source>
</evidence>
<dbReference type="PANTHER" id="PTHR30026">
    <property type="entry name" value="OUTER MEMBRANE PROTEIN TOLC"/>
    <property type="match status" value="1"/>
</dbReference>
<dbReference type="GO" id="GO:0015288">
    <property type="term" value="F:porin activity"/>
    <property type="evidence" value="ECO:0007669"/>
    <property type="project" value="TreeGrafter"/>
</dbReference>
<organism evidence="11">
    <name type="scientific">uncultured Sporomusa sp</name>
    <dbReference type="NCBI Taxonomy" id="307249"/>
    <lineage>
        <taxon>Bacteria</taxon>
        <taxon>Bacillati</taxon>
        <taxon>Bacillota</taxon>
        <taxon>Negativicutes</taxon>
        <taxon>Selenomonadales</taxon>
        <taxon>Sporomusaceae</taxon>
        <taxon>Sporomusa</taxon>
        <taxon>environmental samples</taxon>
    </lineage>
</organism>
<dbReference type="PANTHER" id="PTHR30026:SF20">
    <property type="entry name" value="OUTER MEMBRANE PROTEIN TOLC"/>
    <property type="match status" value="1"/>
</dbReference>
<feature type="region of interest" description="Disordered" evidence="9">
    <location>
        <begin position="60"/>
        <end position="86"/>
    </location>
</feature>
<dbReference type="AlphaFoldDB" id="A0A212LVM5"/>
<dbReference type="InterPro" id="IPR028351">
    <property type="entry name" value="CyaE"/>
</dbReference>
<evidence type="ECO:0000256" key="6">
    <source>
        <dbReference type="ARBA" id="ARBA00023136"/>
    </source>
</evidence>
<feature type="coiled-coil region" evidence="8">
    <location>
        <begin position="180"/>
        <end position="207"/>
    </location>
</feature>
<keyword evidence="8" id="KW-0175">Coiled coil</keyword>
<reference evidence="11" key="1">
    <citation type="submission" date="2016-08" db="EMBL/GenBank/DDBJ databases">
        <authorList>
            <person name="Seilhamer J.J."/>
        </authorList>
    </citation>
    <scope>NUCLEOTIDE SEQUENCE</scope>
    <source>
        <strain evidence="11">86</strain>
    </source>
</reference>
<keyword evidence="5" id="KW-0812">Transmembrane</keyword>
<dbReference type="GO" id="GO:1990281">
    <property type="term" value="C:efflux pump complex"/>
    <property type="evidence" value="ECO:0007669"/>
    <property type="project" value="TreeGrafter"/>
</dbReference>
<evidence type="ECO:0000313" key="11">
    <source>
        <dbReference type="EMBL" id="SCM81674.1"/>
    </source>
</evidence>
<keyword evidence="4" id="KW-1134">Transmembrane beta strand</keyword>
<sequence length="423" mass="46576">MFKLKNKAAYITAGLIFLQHTLSFAAPVELSLQDSITYALKNNPSIHIAGEDKKRSEFSVDETKAGNKPTVSLGSSYDYQGSSDKDKDSFNNSLRMNWQLYSGGKTEARIEQAQIGVRSADLQVEKTRQQLILDATTNYYSVLEAKNMQAVNEESVANLKAHLDIVQAKYQEGVAAKAEVLRSEVEVANAEQNLIKAQNQYELAVADLLTTMNMDAGTEVQLQGELNYQADTRSLQEAMAFARQNRPEAVQAQLSIDSAEKDIKIAESNKRPSVSLSASTGWDDRLLPDNDANWSVGASASWNIFDAGVTKSQINQAESSFNKARLEAEQTANTIEQEVRQSYLNMKEAEKRLQTTEVTVNKANEDLYIAQETYKAGAATNLDVFDAQLALTQAKTNHVQALYDYNVNKAKLDKAMGAGAGTL</sequence>
<feature type="coiled-coil region" evidence="8">
    <location>
        <begin position="314"/>
        <end position="366"/>
    </location>
</feature>
<evidence type="ECO:0000256" key="5">
    <source>
        <dbReference type="ARBA" id="ARBA00022692"/>
    </source>
</evidence>
<proteinExistence type="inferred from homology"/>
<accession>A0A212LVM5</accession>
<dbReference type="Pfam" id="PF02321">
    <property type="entry name" value="OEP"/>
    <property type="match status" value="2"/>
</dbReference>
<keyword evidence="10" id="KW-0732">Signal</keyword>
<evidence type="ECO:0000256" key="7">
    <source>
        <dbReference type="ARBA" id="ARBA00023237"/>
    </source>
</evidence>
<protein>
    <submittedName>
        <fullName evidence="11">Outer membrane efflux protein</fullName>
    </submittedName>
</protein>
<dbReference type="SUPFAM" id="SSF56954">
    <property type="entry name" value="Outer membrane efflux proteins (OEP)"/>
    <property type="match status" value="1"/>
</dbReference>
<comment type="subcellular location">
    <subcellularLocation>
        <location evidence="1">Cell outer membrane</location>
    </subcellularLocation>
</comment>
<evidence type="ECO:0000256" key="3">
    <source>
        <dbReference type="ARBA" id="ARBA00022448"/>
    </source>
</evidence>
<evidence type="ECO:0000256" key="2">
    <source>
        <dbReference type="ARBA" id="ARBA00007613"/>
    </source>
</evidence>
<keyword evidence="6" id="KW-0472">Membrane</keyword>
<dbReference type="GO" id="GO:0015562">
    <property type="term" value="F:efflux transmembrane transporter activity"/>
    <property type="evidence" value="ECO:0007669"/>
    <property type="project" value="InterPro"/>
</dbReference>
<keyword evidence="3" id="KW-0813">Transport</keyword>